<reference evidence="2" key="1">
    <citation type="journal article" date="2014" name="Int. J. Syst. Evol. Microbiol.">
        <title>Complete genome sequence of Corynebacterium casei LMG S-19264T (=DSM 44701T), isolated from a smear-ripened cheese.</title>
        <authorList>
            <consortium name="US DOE Joint Genome Institute (JGI-PGF)"/>
            <person name="Walter F."/>
            <person name="Albersmeier A."/>
            <person name="Kalinowski J."/>
            <person name="Ruckert C."/>
        </authorList>
    </citation>
    <scope>NUCLEOTIDE SEQUENCE</scope>
    <source>
        <strain evidence="2">CGMCC 1.3617</strain>
    </source>
</reference>
<dbReference type="RefSeq" id="WP_188968641.1">
    <property type="nucleotide sequence ID" value="NZ_BMKW01000008.1"/>
</dbReference>
<name>A0A917NTG6_9PROT</name>
<sequence length="261" mass="28229">MTLNESVLTTDIRDRVMRLTITREARRNAMNAEVQRGISAALTRAVEGGDVGVVVLTGAGDRAFCSGADLAPDSVAFRQDFSQIGTPFTALLRQVRDLPIPLIARVNGHCMAGGMGLMAMCDMVVAADHALFGLPEVKIGVFPMVVTSVLRALMPERAFAELALTGEPITAAEAHRLGLVNHVAPGAELDAKVDWLVGRLLDKSPTAMRRGKYALRKTEAMTFDEALAFLETQIGVLALTEDAREGRSAFNEKRRPNWTGR</sequence>
<dbReference type="AlphaFoldDB" id="A0A917NTG6"/>
<protein>
    <submittedName>
        <fullName evidence="2">Enoyl-CoA hydratase</fullName>
    </submittedName>
</protein>
<comment type="caution">
    <text evidence="2">The sequence shown here is derived from an EMBL/GenBank/DDBJ whole genome shotgun (WGS) entry which is preliminary data.</text>
</comment>
<dbReference type="InterPro" id="IPR001753">
    <property type="entry name" value="Enoyl-CoA_hydra/iso"/>
</dbReference>
<gene>
    <name evidence="2" type="ORF">GCM10011320_33700</name>
</gene>
<dbReference type="InterPro" id="IPR029045">
    <property type="entry name" value="ClpP/crotonase-like_dom_sf"/>
</dbReference>
<comment type="similarity">
    <text evidence="1">Belongs to the enoyl-CoA hydratase/isomerase family.</text>
</comment>
<keyword evidence="3" id="KW-1185">Reference proteome</keyword>
<dbReference type="PANTHER" id="PTHR42964">
    <property type="entry name" value="ENOYL-COA HYDRATASE"/>
    <property type="match status" value="1"/>
</dbReference>
<organism evidence="2 3">
    <name type="scientific">Neoroseomonas lacus</name>
    <dbReference type="NCBI Taxonomy" id="287609"/>
    <lineage>
        <taxon>Bacteria</taxon>
        <taxon>Pseudomonadati</taxon>
        <taxon>Pseudomonadota</taxon>
        <taxon>Alphaproteobacteria</taxon>
        <taxon>Acetobacterales</taxon>
        <taxon>Acetobacteraceae</taxon>
        <taxon>Neoroseomonas</taxon>
    </lineage>
</organism>
<dbReference type="CDD" id="cd06558">
    <property type="entry name" value="crotonase-like"/>
    <property type="match status" value="1"/>
</dbReference>
<dbReference type="EMBL" id="BMKW01000008">
    <property type="protein sequence ID" value="GGJ23647.1"/>
    <property type="molecule type" value="Genomic_DNA"/>
</dbReference>
<dbReference type="InterPro" id="IPR014748">
    <property type="entry name" value="Enoyl-CoA_hydra_C"/>
</dbReference>
<dbReference type="GO" id="GO:0003824">
    <property type="term" value="F:catalytic activity"/>
    <property type="evidence" value="ECO:0007669"/>
    <property type="project" value="UniProtKB-ARBA"/>
</dbReference>
<evidence type="ECO:0000313" key="3">
    <source>
        <dbReference type="Proteomes" id="UP000661507"/>
    </source>
</evidence>
<dbReference type="Pfam" id="PF00378">
    <property type="entry name" value="ECH_1"/>
    <property type="match status" value="1"/>
</dbReference>
<dbReference type="InterPro" id="IPR051683">
    <property type="entry name" value="Enoyl-CoA_Hydratase/Isomerase"/>
</dbReference>
<accession>A0A917NTG6</accession>
<dbReference type="Gene3D" id="3.90.226.10">
    <property type="entry name" value="2-enoyl-CoA Hydratase, Chain A, domain 1"/>
    <property type="match status" value="1"/>
</dbReference>
<proteinExistence type="inferred from homology"/>
<dbReference type="SUPFAM" id="SSF52096">
    <property type="entry name" value="ClpP/crotonase"/>
    <property type="match status" value="1"/>
</dbReference>
<evidence type="ECO:0000313" key="2">
    <source>
        <dbReference type="EMBL" id="GGJ23647.1"/>
    </source>
</evidence>
<evidence type="ECO:0000256" key="1">
    <source>
        <dbReference type="ARBA" id="ARBA00005254"/>
    </source>
</evidence>
<dbReference type="Gene3D" id="1.10.12.10">
    <property type="entry name" value="Lyase 2-enoyl-coa Hydratase, Chain A, domain 2"/>
    <property type="match status" value="1"/>
</dbReference>
<dbReference type="PANTHER" id="PTHR42964:SF1">
    <property type="entry name" value="POLYKETIDE BIOSYNTHESIS ENOYL-COA HYDRATASE PKSH-RELATED"/>
    <property type="match status" value="1"/>
</dbReference>
<dbReference type="Proteomes" id="UP000661507">
    <property type="component" value="Unassembled WGS sequence"/>
</dbReference>
<reference evidence="2" key="2">
    <citation type="submission" date="2020-09" db="EMBL/GenBank/DDBJ databases">
        <authorList>
            <person name="Sun Q."/>
            <person name="Zhou Y."/>
        </authorList>
    </citation>
    <scope>NUCLEOTIDE SEQUENCE</scope>
    <source>
        <strain evidence="2">CGMCC 1.3617</strain>
    </source>
</reference>